<evidence type="ECO:0000313" key="4">
    <source>
        <dbReference type="EMBL" id="KAG7455775.1"/>
    </source>
</evidence>
<dbReference type="InterPro" id="IPR033593">
    <property type="entry name" value="N-RASSF"/>
</dbReference>
<evidence type="ECO:0000256" key="1">
    <source>
        <dbReference type="SAM" id="Coils"/>
    </source>
</evidence>
<dbReference type="PANTHER" id="PTHR15286">
    <property type="entry name" value="RAS-ASSOCIATING DOMAIN CONTAINING PROTEIN"/>
    <property type="match status" value="1"/>
</dbReference>
<reference evidence="4" key="1">
    <citation type="submission" date="2021-01" db="EMBL/GenBank/DDBJ databases">
        <authorList>
            <person name="Zahm M."/>
            <person name="Roques C."/>
            <person name="Cabau C."/>
            <person name="Klopp C."/>
            <person name="Donnadieu C."/>
            <person name="Jouanno E."/>
            <person name="Lampietro C."/>
            <person name="Louis A."/>
            <person name="Herpin A."/>
            <person name="Echchiki A."/>
            <person name="Berthelot C."/>
            <person name="Parey E."/>
            <person name="Roest-Crollius H."/>
            <person name="Braasch I."/>
            <person name="Postlethwait J."/>
            <person name="Bobe J."/>
            <person name="Montfort J."/>
            <person name="Bouchez O."/>
            <person name="Begum T."/>
            <person name="Mejri S."/>
            <person name="Adams A."/>
            <person name="Chen W.-J."/>
            <person name="Guiguen Y."/>
        </authorList>
    </citation>
    <scope>NUCLEOTIDE SEQUENCE</scope>
    <source>
        <strain evidence="4">YG-15Mar2019-1</strain>
        <tissue evidence="4">Brain</tissue>
    </source>
</reference>
<feature type="coiled-coil region" evidence="1">
    <location>
        <begin position="264"/>
        <end position="291"/>
    </location>
</feature>
<dbReference type="SUPFAM" id="SSF54236">
    <property type="entry name" value="Ubiquitin-like"/>
    <property type="match status" value="1"/>
</dbReference>
<feature type="region of interest" description="Disordered" evidence="2">
    <location>
        <begin position="386"/>
        <end position="441"/>
    </location>
</feature>
<dbReference type="Proteomes" id="UP001046870">
    <property type="component" value="Chromosome 23"/>
</dbReference>
<comment type="caution">
    <text evidence="4">The sequence shown here is derived from an EMBL/GenBank/DDBJ whole genome shotgun (WGS) entry which is preliminary data.</text>
</comment>
<accession>A0A9D3PBV4</accession>
<dbReference type="Gene3D" id="3.10.20.90">
    <property type="entry name" value="Phosphatidylinositol 3-kinase Catalytic Subunit, Chain A, domain 1"/>
    <property type="match status" value="1"/>
</dbReference>
<dbReference type="OrthoDB" id="10034447at2759"/>
<dbReference type="GO" id="GO:0007165">
    <property type="term" value="P:signal transduction"/>
    <property type="evidence" value="ECO:0007669"/>
    <property type="project" value="InterPro"/>
</dbReference>
<feature type="compositionally biased region" description="Polar residues" evidence="2">
    <location>
        <begin position="231"/>
        <end position="247"/>
    </location>
</feature>
<dbReference type="InterPro" id="IPR000159">
    <property type="entry name" value="RA_dom"/>
</dbReference>
<dbReference type="InterPro" id="IPR029071">
    <property type="entry name" value="Ubiquitin-like_domsf"/>
</dbReference>
<feature type="compositionally biased region" description="Polar residues" evidence="2">
    <location>
        <begin position="417"/>
        <end position="427"/>
    </location>
</feature>
<sequence>MSPFGRNFLKARLKNRCESKAQEPGEEVQVWVCEEEKVVCGVTKRTTCADVVQALLEDQRAAPEDRRVLQGEAWEYCLLERWKGFERALPPLTRILRLWSDWGDQKPFVQFVLVKAGESDPASCKRSSKPKGALPKSKRWEQGPAQYMKSLPVERQKRLVRKAFRKLEKIRKERTAPRGGEEGEEGISRLVQLIISQDHTIRHQIHRMRELDLEIEQLERAVCGGRESPAPEQSESPRASLAESTAGQSAESQLQEYLCTSDSVEQMEAQLKKHRDLIEKLSREIDAEMRSVCTVGASGGGAAGEGSGAAGGGAAGDGCDAVGVELQRVRRGLERGVQRGLALQAQAVQLEGELQRSEETLSCRSRECEELAAQLSALRVTTATSHAPNLTPTHAPTHTPPHAPPHTDTTDTDSDTGISSTHSQDSLSPCMDTPPPRDTDV</sequence>
<dbReference type="PANTHER" id="PTHR15286:SF10">
    <property type="entry name" value="RAS ASSOCIATION DOMAIN-CONTAINING PROTEIN 9"/>
    <property type="match status" value="1"/>
</dbReference>
<feature type="region of interest" description="Disordered" evidence="2">
    <location>
        <begin position="225"/>
        <end position="247"/>
    </location>
</feature>
<evidence type="ECO:0000313" key="5">
    <source>
        <dbReference type="Proteomes" id="UP001046870"/>
    </source>
</evidence>
<feature type="domain" description="Ras-associating" evidence="3">
    <location>
        <begin position="24"/>
        <end position="118"/>
    </location>
</feature>
<dbReference type="PROSITE" id="PS50200">
    <property type="entry name" value="RA"/>
    <property type="match status" value="1"/>
</dbReference>
<dbReference type="AlphaFoldDB" id="A0A9D3PBV4"/>
<proteinExistence type="predicted"/>
<gene>
    <name evidence="4" type="ORF">MATL_G00244510</name>
</gene>
<keyword evidence="1" id="KW-0175">Coiled coil</keyword>
<evidence type="ECO:0000256" key="2">
    <source>
        <dbReference type="SAM" id="MobiDB-lite"/>
    </source>
</evidence>
<dbReference type="SMART" id="SM00314">
    <property type="entry name" value="RA"/>
    <property type="match status" value="1"/>
</dbReference>
<organism evidence="4 5">
    <name type="scientific">Megalops atlanticus</name>
    <name type="common">Tarpon</name>
    <name type="synonym">Clupea gigantea</name>
    <dbReference type="NCBI Taxonomy" id="7932"/>
    <lineage>
        <taxon>Eukaryota</taxon>
        <taxon>Metazoa</taxon>
        <taxon>Chordata</taxon>
        <taxon>Craniata</taxon>
        <taxon>Vertebrata</taxon>
        <taxon>Euteleostomi</taxon>
        <taxon>Actinopterygii</taxon>
        <taxon>Neopterygii</taxon>
        <taxon>Teleostei</taxon>
        <taxon>Elopiformes</taxon>
        <taxon>Megalopidae</taxon>
        <taxon>Megalops</taxon>
    </lineage>
</organism>
<dbReference type="EMBL" id="JAFDVH010000023">
    <property type="protein sequence ID" value="KAG7455775.1"/>
    <property type="molecule type" value="Genomic_DNA"/>
</dbReference>
<name>A0A9D3PBV4_MEGAT</name>
<keyword evidence="5" id="KW-1185">Reference proteome</keyword>
<feature type="region of interest" description="Disordered" evidence="2">
    <location>
        <begin position="120"/>
        <end position="141"/>
    </location>
</feature>
<protein>
    <recommendedName>
        <fullName evidence="3">Ras-associating domain-containing protein</fullName>
    </recommendedName>
</protein>
<evidence type="ECO:0000259" key="3">
    <source>
        <dbReference type="PROSITE" id="PS50200"/>
    </source>
</evidence>